<name>A0A1W2GG33_REIFA</name>
<dbReference type="Proteomes" id="UP000192472">
    <property type="component" value="Unassembled WGS sequence"/>
</dbReference>
<organism evidence="2 3">
    <name type="scientific">Reichenbachiella faecimaris</name>
    <dbReference type="NCBI Taxonomy" id="692418"/>
    <lineage>
        <taxon>Bacteria</taxon>
        <taxon>Pseudomonadati</taxon>
        <taxon>Bacteroidota</taxon>
        <taxon>Cytophagia</taxon>
        <taxon>Cytophagales</taxon>
        <taxon>Reichenbachiellaceae</taxon>
        <taxon>Reichenbachiella</taxon>
    </lineage>
</organism>
<accession>A0A1W2GG33</accession>
<evidence type="ECO:0008006" key="4">
    <source>
        <dbReference type="Google" id="ProtNLM"/>
    </source>
</evidence>
<evidence type="ECO:0000313" key="2">
    <source>
        <dbReference type="EMBL" id="SMD35474.1"/>
    </source>
</evidence>
<sequence>METNDLKNFIDVNRESFEIYDYPQEDWPSISDKLDQSEKRAKSVVIPLKYVWRSAAVFLLLTGAAFYMSWVNWNNQAQEVMMSSELQEAEYYYGELIATKVAHISQLDHNAEQVVFRNMETMDQAFNELKSDLKDNADNEEVIHAMIDNYKIKLEILEQIIEQLEDRKEL</sequence>
<protein>
    <recommendedName>
        <fullName evidence="4">Anti-sigma factor</fullName>
    </recommendedName>
</protein>
<dbReference type="RefSeq" id="WP_084373173.1">
    <property type="nucleotide sequence ID" value="NZ_FWYF01000002.1"/>
</dbReference>
<keyword evidence="1" id="KW-1133">Transmembrane helix</keyword>
<gene>
    <name evidence="2" type="ORF">SAMN04488029_2535</name>
</gene>
<keyword evidence="1" id="KW-0472">Membrane</keyword>
<dbReference type="AlphaFoldDB" id="A0A1W2GG33"/>
<feature type="transmembrane region" description="Helical" evidence="1">
    <location>
        <begin position="50"/>
        <end position="73"/>
    </location>
</feature>
<keyword evidence="1" id="KW-0812">Transmembrane</keyword>
<dbReference type="EMBL" id="FWYF01000002">
    <property type="protein sequence ID" value="SMD35474.1"/>
    <property type="molecule type" value="Genomic_DNA"/>
</dbReference>
<dbReference type="OrthoDB" id="1143801at2"/>
<dbReference type="STRING" id="692418.SAMN04488029_2535"/>
<evidence type="ECO:0000313" key="3">
    <source>
        <dbReference type="Proteomes" id="UP000192472"/>
    </source>
</evidence>
<keyword evidence="3" id="KW-1185">Reference proteome</keyword>
<evidence type="ECO:0000256" key="1">
    <source>
        <dbReference type="SAM" id="Phobius"/>
    </source>
</evidence>
<reference evidence="2 3" key="1">
    <citation type="submission" date="2017-04" db="EMBL/GenBank/DDBJ databases">
        <authorList>
            <person name="Afonso C.L."/>
            <person name="Miller P.J."/>
            <person name="Scott M.A."/>
            <person name="Spackman E."/>
            <person name="Goraichik I."/>
            <person name="Dimitrov K.M."/>
            <person name="Suarez D.L."/>
            <person name="Swayne D.E."/>
        </authorList>
    </citation>
    <scope>NUCLEOTIDE SEQUENCE [LARGE SCALE GENOMIC DNA]</scope>
    <source>
        <strain evidence="2 3">DSM 26133</strain>
    </source>
</reference>
<proteinExistence type="predicted"/>